<dbReference type="eggNOG" id="ENOG502SKDE">
    <property type="taxonomic scope" value="Eukaryota"/>
</dbReference>
<dbReference type="Pfam" id="PF11905">
    <property type="entry name" value="DUF3425"/>
    <property type="match status" value="1"/>
</dbReference>
<reference evidence="2 3" key="1">
    <citation type="submission" date="2013-03" db="EMBL/GenBank/DDBJ databases">
        <title>The Genome Sequence of Capronia epimyces CBS 606.96.</title>
        <authorList>
            <consortium name="The Broad Institute Genomics Platform"/>
            <person name="Cuomo C."/>
            <person name="de Hoog S."/>
            <person name="Gorbushina A."/>
            <person name="Walker B."/>
            <person name="Young S.K."/>
            <person name="Zeng Q."/>
            <person name="Gargeya S."/>
            <person name="Fitzgerald M."/>
            <person name="Haas B."/>
            <person name="Abouelleil A."/>
            <person name="Allen A.W."/>
            <person name="Alvarado L."/>
            <person name="Arachchi H.M."/>
            <person name="Berlin A.M."/>
            <person name="Chapman S.B."/>
            <person name="Gainer-Dewar J."/>
            <person name="Goldberg J."/>
            <person name="Griggs A."/>
            <person name="Gujja S."/>
            <person name="Hansen M."/>
            <person name="Howarth C."/>
            <person name="Imamovic A."/>
            <person name="Ireland A."/>
            <person name="Larimer J."/>
            <person name="McCowan C."/>
            <person name="Murphy C."/>
            <person name="Pearson M."/>
            <person name="Poon T.W."/>
            <person name="Priest M."/>
            <person name="Roberts A."/>
            <person name="Saif S."/>
            <person name="Shea T."/>
            <person name="Sisk P."/>
            <person name="Sykes S."/>
            <person name="Wortman J."/>
            <person name="Nusbaum C."/>
            <person name="Birren B."/>
        </authorList>
    </citation>
    <scope>NUCLEOTIDE SEQUENCE [LARGE SCALE GENOMIC DNA]</scope>
    <source>
        <strain evidence="2 3">CBS 606.96</strain>
    </source>
</reference>
<dbReference type="OrthoDB" id="4161589at2759"/>
<dbReference type="InterPro" id="IPR021833">
    <property type="entry name" value="DUF3425"/>
</dbReference>
<dbReference type="GeneID" id="19164706"/>
<feature type="compositionally biased region" description="Polar residues" evidence="1">
    <location>
        <begin position="192"/>
        <end position="202"/>
    </location>
</feature>
<dbReference type="AlphaFoldDB" id="W9YRZ0"/>
<feature type="region of interest" description="Disordered" evidence="1">
    <location>
        <begin position="188"/>
        <end position="210"/>
    </location>
</feature>
<comment type="caution">
    <text evidence="2">The sequence shown here is derived from an EMBL/GenBank/DDBJ whole genome shotgun (WGS) entry which is preliminary data.</text>
</comment>
<dbReference type="RefSeq" id="XP_007728906.1">
    <property type="nucleotide sequence ID" value="XM_007730716.1"/>
</dbReference>
<dbReference type="GO" id="GO:0003700">
    <property type="term" value="F:DNA-binding transcription factor activity"/>
    <property type="evidence" value="ECO:0007669"/>
    <property type="project" value="InterPro"/>
</dbReference>
<dbReference type="PANTHER" id="PTHR37012:SF7">
    <property type="entry name" value="B-ZIP TRANSCRIPTION FACTOR (EUROFUNG)-RELATED"/>
    <property type="match status" value="1"/>
</dbReference>
<dbReference type="InterPro" id="IPR046347">
    <property type="entry name" value="bZIP_sf"/>
</dbReference>
<evidence type="ECO:0000313" key="3">
    <source>
        <dbReference type="Proteomes" id="UP000019478"/>
    </source>
</evidence>
<organism evidence="2 3">
    <name type="scientific">Capronia epimyces CBS 606.96</name>
    <dbReference type="NCBI Taxonomy" id="1182542"/>
    <lineage>
        <taxon>Eukaryota</taxon>
        <taxon>Fungi</taxon>
        <taxon>Dikarya</taxon>
        <taxon>Ascomycota</taxon>
        <taxon>Pezizomycotina</taxon>
        <taxon>Eurotiomycetes</taxon>
        <taxon>Chaetothyriomycetidae</taxon>
        <taxon>Chaetothyriales</taxon>
        <taxon>Herpotrichiellaceae</taxon>
        <taxon>Capronia</taxon>
    </lineage>
</organism>
<name>W9YRZ0_9EURO</name>
<dbReference type="Proteomes" id="UP000019478">
    <property type="component" value="Unassembled WGS sequence"/>
</dbReference>
<accession>W9YRZ0</accession>
<dbReference type="HOGENOM" id="CLU_028818_2_1_1"/>
<evidence type="ECO:0000313" key="2">
    <source>
        <dbReference type="EMBL" id="EXJ92016.1"/>
    </source>
</evidence>
<sequence>MQTFESAPSARGSKTRPRDVGEASKSSLQARKRAMDRKAQQAFRDKTKNYIAYLEQTVDACSAVNQTTMVGQLLKQNHELYEAKERLRKILNDTLFSLQLELGSFQPNDTTSDINQLSNAVSMPPPQDWASAGSASAITPVNTLGHEGYLTVTPPPALSAAETIPAEYDMTWQPPVSLYPQPQEWPVARNEGTGTSYSSHESTAPGLPSSVNQTFPHPLTSLRFNSFLSDPCRLDFWRWSNSVYAKIFVLPPRQASLAKDFRDDVIFKAIRQGWEALDMTMQQNPVVQILREYDDMISVTTDQVNRAAIAFKNAALIKYYLGRDNSILEQVPAWLRPSPVQREKRHPILVDFFPWPSLRERFVRGYGGIGEHKFSIALLIHFKFQWPFSFEDTYFYNSVLDTYKANPLFDQYYHDLNCWTMDSRFFYEFPELRNDILNPLAGTESSPADQLPRNWAPPAAAQSQSLSHQELLERVN</sequence>
<evidence type="ECO:0008006" key="4">
    <source>
        <dbReference type="Google" id="ProtNLM"/>
    </source>
</evidence>
<feature type="region of interest" description="Disordered" evidence="1">
    <location>
        <begin position="443"/>
        <end position="476"/>
    </location>
</feature>
<dbReference type="SUPFAM" id="SSF57959">
    <property type="entry name" value="Leucine zipper domain"/>
    <property type="match status" value="1"/>
</dbReference>
<feature type="compositionally biased region" description="Low complexity" evidence="1">
    <location>
        <begin position="459"/>
        <end position="469"/>
    </location>
</feature>
<feature type="region of interest" description="Disordered" evidence="1">
    <location>
        <begin position="1"/>
        <end position="41"/>
    </location>
</feature>
<dbReference type="CDD" id="cd14688">
    <property type="entry name" value="bZIP_YAP"/>
    <property type="match status" value="1"/>
</dbReference>
<dbReference type="PANTHER" id="PTHR37012">
    <property type="entry name" value="B-ZIP TRANSCRIPTION FACTOR (EUROFUNG)-RELATED"/>
    <property type="match status" value="1"/>
</dbReference>
<proteinExistence type="predicted"/>
<protein>
    <recommendedName>
        <fullName evidence="4">BZIP domain-containing protein</fullName>
    </recommendedName>
</protein>
<dbReference type="EMBL" id="AMGY01000001">
    <property type="protein sequence ID" value="EXJ92016.1"/>
    <property type="molecule type" value="Genomic_DNA"/>
</dbReference>
<gene>
    <name evidence="2" type="ORF">A1O3_00566</name>
</gene>
<keyword evidence="3" id="KW-1185">Reference proteome</keyword>
<evidence type="ECO:0000256" key="1">
    <source>
        <dbReference type="SAM" id="MobiDB-lite"/>
    </source>
</evidence>
<dbReference type="Gene3D" id="1.20.5.170">
    <property type="match status" value="1"/>
</dbReference>